<accession>A0ABP7VVT1</accession>
<name>A0ABP7VVT1_9BACI</name>
<proteinExistence type="predicted"/>
<evidence type="ECO:0000256" key="3">
    <source>
        <dbReference type="ARBA" id="ARBA00022842"/>
    </source>
</evidence>
<comment type="caution">
    <text evidence="4">The sequence shown here is derived from an EMBL/GenBank/DDBJ whole genome shotgun (WGS) entry which is preliminary data.</text>
</comment>
<gene>
    <name evidence="4" type="ORF">GCM10022410_19040</name>
</gene>
<evidence type="ECO:0000313" key="4">
    <source>
        <dbReference type="EMBL" id="GAA4074019.1"/>
    </source>
</evidence>
<evidence type="ECO:0000313" key="5">
    <source>
        <dbReference type="Proteomes" id="UP001501734"/>
    </source>
</evidence>
<dbReference type="InterPro" id="IPR036412">
    <property type="entry name" value="HAD-like_sf"/>
</dbReference>
<dbReference type="SUPFAM" id="SSF56784">
    <property type="entry name" value="HAD-like"/>
    <property type="match status" value="1"/>
</dbReference>
<dbReference type="InterPro" id="IPR023214">
    <property type="entry name" value="HAD_sf"/>
</dbReference>
<dbReference type="Gene3D" id="3.40.50.1000">
    <property type="entry name" value="HAD superfamily/HAD-like"/>
    <property type="match status" value="1"/>
</dbReference>
<dbReference type="EMBL" id="BAABDL010000104">
    <property type="protein sequence ID" value="GAA4074019.1"/>
    <property type="molecule type" value="Genomic_DNA"/>
</dbReference>
<dbReference type="InterPro" id="IPR051400">
    <property type="entry name" value="HAD-like_hydrolase"/>
</dbReference>
<dbReference type="CDD" id="cd16416">
    <property type="entry name" value="HAD_BsYqeG-like"/>
    <property type="match status" value="1"/>
</dbReference>
<dbReference type="Pfam" id="PF13242">
    <property type="entry name" value="Hydrolase_like"/>
    <property type="match status" value="1"/>
</dbReference>
<dbReference type="InterPro" id="IPR010021">
    <property type="entry name" value="PGPP1/Gep4"/>
</dbReference>
<organism evidence="4 5">
    <name type="scientific">Amphibacillus indicireducens</name>
    <dbReference type="NCBI Taxonomy" id="1076330"/>
    <lineage>
        <taxon>Bacteria</taxon>
        <taxon>Bacillati</taxon>
        <taxon>Bacillota</taxon>
        <taxon>Bacilli</taxon>
        <taxon>Bacillales</taxon>
        <taxon>Bacillaceae</taxon>
        <taxon>Amphibacillus</taxon>
    </lineage>
</organism>
<comment type="cofactor">
    <cofactor evidence="1">
        <name>Mg(2+)</name>
        <dbReference type="ChEBI" id="CHEBI:18420"/>
    </cofactor>
</comment>
<dbReference type="RefSeq" id="WP_344912592.1">
    <property type="nucleotide sequence ID" value="NZ_BAABDL010000104.1"/>
</dbReference>
<keyword evidence="2" id="KW-0378">Hydrolase</keyword>
<sequence>MLKLFLPDQYVKSIFEIRPEKLKANGIKGVITDLDNTLVAWDVAHATEEVHKWFKEMEDHGIVVTIISNNNRERVELFSMPLNRPFVYLAKKPLKRAFIKAAKEMNLNRDEVVVIGDQVLTDVLGGNRAGFSTILVVPIVETDDKITRFNRKIERRILNKLKKQGLIEWEN</sequence>
<dbReference type="NCBIfam" id="TIGR01668">
    <property type="entry name" value="YqeG_hyp_ppase"/>
    <property type="match status" value="1"/>
</dbReference>
<evidence type="ECO:0000256" key="2">
    <source>
        <dbReference type="ARBA" id="ARBA00022801"/>
    </source>
</evidence>
<keyword evidence="5" id="KW-1185">Reference proteome</keyword>
<dbReference type="NCBIfam" id="TIGR01549">
    <property type="entry name" value="HAD-SF-IA-v1"/>
    <property type="match status" value="1"/>
</dbReference>
<dbReference type="InterPro" id="IPR006439">
    <property type="entry name" value="HAD-SF_hydro_IA"/>
</dbReference>
<evidence type="ECO:0000256" key="1">
    <source>
        <dbReference type="ARBA" id="ARBA00001946"/>
    </source>
</evidence>
<dbReference type="NCBIfam" id="TIGR01662">
    <property type="entry name" value="HAD-SF-IIIA"/>
    <property type="match status" value="1"/>
</dbReference>
<keyword evidence="3" id="KW-0460">Magnesium</keyword>
<reference evidence="5" key="1">
    <citation type="journal article" date="2019" name="Int. J. Syst. Evol. Microbiol.">
        <title>The Global Catalogue of Microorganisms (GCM) 10K type strain sequencing project: providing services to taxonomists for standard genome sequencing and annotation.</title>
        <authorList>
            <consortium name="The Broad Institute Genomics Platform"/>
            <consortium name="The Broad Institute Genome Sequencing Center for Infectious Disease"/>
            <person name="Wu L."/>
            <person name="Ma J."/>
        </authorList>
    </citation>
    <scope>NUCLEOTIDE SEQUENCE [LARGE SCALE GENOMIC DNA]</scope>
    <source>
        <strain evidence="5">JCM 17250</strain>
    </source>
</reference>
<dbReference type="InterPro" id="IPR006549">
    <property type="entry name" value="HAD-SF_hydro_IIIA"/>
</dbReference>
<protein>
    <submittedName>
        <fullName evidence="4">YqeG family HAD IIIA-type phosphatase</fullName>
    </submittedName>
</protein>
<dbReference type="Proteomes" id="UP001501734">
    <property type="component" value="Unassembled WGS sequence"/>
</dbReference>
<dbReference type="PANTHER" id="PTHR46470">
    <property type="entry name" value="N-ACYLNEURAMINATE-9-PHOSPHATASE"/>
    <property type="match status" value="1"/>
</dbReference>